<keyword evidence="9" id="KW-0807">Transducer</keyword>
<dbReference type="PANTHER" id="PTHR24246">
    <property type="entry name" value="OLFACTORY RECEPTOR AND ADENOSINE RECEPTOR"/>
    <property type="match status" value="1"/>
</dbReference>
<evidence type="ECO:0000256" key="8">
    <source>
        <dbReference type="ARBA" id="ARBA00023180"/>
    </source>
</evidence>
<dbReference type="PANTHER" id="PTHR24246:SF27">
    <property type="entry name" value="ADENOSINE RECEPTOR, ISOFORM A"/>
    <property type="match status" value="1"/>
</dbReference>
<dbReference type="AlphaFoldDB" id="A0A3M6U5W8"/>
<feature type="transmembrane region" description="Helical" evidence="11">
    <location>
        <begin position="68"/>
        <end position="94"/>
    </location>
</feature>
<comment type="subcellular location">
    <subcellularLocation>
        <location evidence="1">Cell membrane</location>
        <topology evidence="1">Multi-pass membrane protein</topology>
    </subcellularLocation>
</comment>
<evidence type="ECO:0000259" key="12">
    <source>
        <dbReference type="PROSITE" id="PS50262"/>
    </source>
</evidence>
<dbReference type="SUPFAM" id="SSF81321">
    <property type="entry name" value="Family A G protein-coupled receptor-like"/>
    <property type="match status" value="1"/>
</dbReference>
<keyword evidence="5" id="KW-0297">G-protein coupled receptor</keyword>
<evidence type="ECO:0000256" key="9">
    <source>
        <dbReference type="ARBA" id="ARBA00023224"/>
    </source>
</evidence>
<dbReference type="OMA" id="IHICLRI"/>
<dbReference type="EMBL" id="RCHS01002182">
    <property type="protein sequence ID" value="RMX49050.1"/>
    <property type="molecule type" value="Genomic_DNA"/>
</dbReference>
<dbReference type="Pfam" id="PF00001">
    <property type="entry name" value="7tm_1"/>
    <property type="match status" value="1"/>
</dbReference>
<evidence type="ECO:0000256" key="2">
    <source>
        <dbReference type="ARBA" id="ARBA00022475"/>
    </source>
</evidence>
<keyword evidence="6 11" id="KW-0472">Membrane</keyword>
<evidence type="ECO:0000256" key="6">
    <source>
        <dbReference type="ARBA" id="ARBA00023136"/>
    </source>
</evidence>
<keyword evidence="8" id="KW-0325">Glycoprotein</keyword>
<keyword evidence="3 11" id="KW-0812">Transmembrane</keyword>
<organism evidence="13 14">
    <name type="scientific">Pocillopora damicornis</name>
    <name type="common">Cauliflower coral</name>
    <name type="synonym">Millepora damicornis</name>
    <dbReference type="NCBI Taxonomy" id="46731"/>
    <lineage>
        <taxon>Eukaryota</taxon>
        <taxon>Metazoa</taxon>
        <taxon>Cnidaria</taxon>
        <taxon>Anthozoa</taxon>
        <taxon>Hexacorallia</taxon>
        <taxon>Scleractinia</taxon>
        <taxon>Astrocoeniina</taxon>
        <taxon>Pocilloporidae</taxon>
        <taxon>Pocillopora</taxon>
    </lineage>
</organism>
<dbReference type="InterPro" id="IPR017452">
    <property type="entry name" value="GPCR_Rhodpsn_7TM"/>
</dbReference>
<gene>
    <name evidence="13" type="ORF">pdam_00019841</name>
</gene>
<feature type="transmembrane region" description="Helical" evidence="11">
    <location>
        <begin position="114"/>
        <end position="135"/>
    </location>
</feature>
<protein>
    <recommendedName>
        <fullName evidence="12">G-protein coupled receptors family 1 profile domain-containing protein</fullName>
    </recommendedName>
</protein>
<dbReference type="GO" id="GO:0004930">
    <property type="term" value="F:G protein-coupled receptor activity"/>
    <property type="evidence" value="ECO:0007669"/>
    <property type="project" value="UniProtKB-KW"/>
</dbReference>
<evidence type="ECO:0000313" key="13">
    <source>
        <dbReference type="EMBL" id="RMX49050.1"/>
    </source>
</evidence>
<dbReference type="CDD" id="cd00637">
    <property type="entry name" value="7tm_classA_rhodopsin-like"/>
    <property type="match status" value="1"/>
</dbReference>
<evidence type="ECO:0000256" key="4">
    <source>
        <dbReference type="ARBA" id="ARBA00022989"/>
    </source>
</evidence>
<keyword evidence="2" id="KW-1003">Cell membrane</keyword>
<dbReference type="Proteomes" id="UP000275408">
    <property type="component" value="Unassembled WGS sequence"/>
</dbReference>
<accession>A0A3M6U5W8</accession>
<keyword evidence="4 11" id="KW-1133">Transmembrane helix</keyword>
<evidence type="ECO:0000256" key="10">
    <source>
        <dbReference type="SAM" id="MobiDB-lite"/>
    </source>
</evidence>
<feature type="domain" description="G-protein coupled receptors family 1 profile" evidence="12">
    <location>
        <begin position="47"/>
        <end position="306"/>
    </location>
</feature>
<feature type="transmembrane region" description="Helical" evidence="11">
    <location>
        <begin position="156"/>
        <end position="176"/>
    </location>
</feature>
<evidence type="ECO:0000256" key="7">
    <source>
        <dbReference type="ARBA" id="ARBA00023170"/>
    </source>
</evidence>
<dbReference type="PROSITE" id="PS50262">
    <property type="entry name" value="G_PROTEIN_RECEP_F1_2"/>
    <property type="match status" value="1"/>
</dbReference>
<dbReference type="OrthoDB" id="5969918at2759"/>
<keyword evidence="7" id="KW-0675">Receptor</keyword>
<evidence type="ECO:0000313" key="14">
    <source>
        <dbReference type="Proteomes" id="UP000275408"/>
    </source>
</evidence>
<feature type="region of interest" description="Disordered" evidence="10">
    <location>
        <begin position="332"/>
        <end position="355"/>
    </location>
</feature>
<feature type="transmembrane region" description="Helical" evidence="11">
    <location>
        <begin position="245"/>
        <end position="270"/>
    </location>
</feature>
<evidence type="ECO:0000256" key="11">
    <source>
        <dbReference type="SAM" id="Phobius"/>
    </source>
</evidence>
<dbReference type="InterPro" id="IPR000276">
    <property type="entry name" value="GPCR_Rhodpsn"/>
</dbReference>
<dbReference type="GO" id="GO:0005886">
    <property type="term" value="C:plasma membrane"/>
    <property type="evidence" value="ECO:0007669"/>
    <property type="project" value="UniProtKB-SubCell"/>
</dbReference>
<evidence type="ECO:0000256" key="1">
    <source>
        <dbReference type="ARBA" id="ARBA00004651"/>
    </source>
</evidence>
<sequence>MNGSLTNVFENVSGNISFISPEVRLYRQVELALAVILCILSPITVISNALLLTAIYKDPLRCFRTPMTFFIVGLAISDLLVGLTVEPFFAIFYVVGFSNFNARPGAVYELIQRIGGIISTIAISVSFFVVLALSVCQYVAVTYPHKFKALVSKKRVLCSLAVSSVYITGFCMLQFTGIELNTFLLIDLVMHPTLFSIVLIVVQVLLYTSFNRHLKRKYTLRRAASVNQSLRRANSYKKRHNERQFTIMTFYLTAILLVSASLHNIALYIYLFKKPKNLVEKVNIHICLRVSDLALFIKVALDIFIYAWRLPSYRRALKCTLFGRQRVTRGSSTTLRKTSDAPTVMENGQKETGTENSTMLQPLVACT</sequence>
<feature type="transmembrane region" description="Helical" evidence="11">
    <location>
        <begin position="282"/>
        <end position="308"/>
    </location>
</feature>
<name>A0A3M6U5W8_POCDA</name>
<evidence type="ECO:0000256" key="5">
    <source>
        <dbReference type="ARBA" id="ARBA00023040"/>
    </source>
</evidence>
<proteinExistence type="predicted"/>
<reference evidence="13 14" key="1">
    <citation type="journal article" date="2018" name="Sci. Rep.">
        <title>Comparative analysis of the Pocillopora damicornis genome highlights role of immune system in coral evolution.</title>
        <authorList>
            <person name="Cunning R."/>
            <person name="Bay R.A."/>
            <person name="Gillette P."/>
            <person name="Baker A.C."/>
            <person name="Traylor-Knowles N."/>
        </authorList>
    </citation>
    <scope>NUCLEOTIDE SEQUENCE [LARGE SCALE GENOMIC DNA]</scope>
    <source>
        <strain evidence="13">RSMAS</strain>
        <tissue evidence="13">Whole animal</tissue>
    </source>
</reference>
<comment type="caution">
    <text evidence="13">The sequence shown here is derived from an EMBL/GenBank/DDBJ whole genome shotgun (WGS) entry which is preliminary data.</text>
</comment>
<feature type="transmembrane region" description="Helical" evidence="11">
    <location>
        <begin position="188"/>
        <end position="207"/>
    </location>
</feature>
<feature type="transmembrane region" description="Helical" evidence="11">
    <location>
        <begin position="31"/>
        <end position="56"/>
    </location>
</feature>
<evidence type="ECO:0000256" key="3">
    <source>
        <dbReference type="ARBA" id="ARBA00022692"/>
    </source>
</evidence>
<dbReference type="PRINTS" id="PR00237">
    <property type="entry name" value="GPCRRHODOPSN"/>
</dbReference>
<keyword evidence="14" id="KW-1185">Reference proteome</keyword>
<dbReference type="Gene3D" id="1.20.1070.10">
    <property type="entry name" value="Rhodopsin 7-helix transmembrane proteins"/>
    <property type="match status" value="1"/>
</dbReference>